<keyword evidence="3" id="KW-1185">Reference proteome</keyword>
<reference evidence="2 3" key="1">
    <citation type="submission" date="2024-04" db="EMBL/GenBank/DDBJ databases">
        <title>draft genome sequnece of Paenibacillus filicis.</title>
        <authorList>
            <person name="Kim D.-U."/>
        </authorList>
    </citation>
    <scope>NUCLEOTIDE SEQUENCE [LARGE SCALE GENOMIC DNA]</scope>
    <source>
        <strain evidence="2 3">KACC14197</strain>
    </source>
</reference>
<dbReference type="Proteomes" id="UP001469365">
    <property type="component" value="Unassembled WGS sequence"/>
</dbReference>
<organism evidence="2 3">
    <name type="scientific">Paenibacillus filicis</name>
    <dbReference type="NCBI Taxonomy" id="669464"/>
    <lineage>
        <taxon>Bacteria</taxon>
        <taxon>Bacillati</taxon>
        <taxon>Bacillota</taxon>
        <taxon>Bacilli</taxon>
        <taxon>Bacillales</taxon>
        <taxon>Paenibacillaceae</taxon>
        <taxon>Paenibacillus</taxon>
    </lineage>
</organism>
<accession>A0ABU9DXK1</accession>
<sequence>MPTRRVIKSNLKELLIKHKMDQKTLHQKFNVREATIGETVKDENKTFTRENLNGIIQALDTMDIKIHNPVIQWQPTKKRPSMGSFCM</sequence>
<protein>
    <submittedName>
        <fullName evidence="2">Helix-turn-helix transcriptional regulator</fullName>
    </submittedName>
</protein>
<dbReference type="InterPro" id="IPR001387">
    <property type="entry name" value="Cro/C1-type_HTH"/>
</dbReference>
<comment type="caution">
    <text evidence="2">The sequence shown here is derived from an EMBL/GenBank/DDBJ whole genome shotgun (WGS) entry which is preliminary data.</text>
</comment>
<dbReference type="InterPro" id="IPR010982">
    <property type="entry name" value="Lambda_DNA-bd_dom_sf"/>
</dbReference>
<dbReference type="RefSeq" id="WP_341420105.1">
    <property type="nucleotide sequence ID" value="NZ_JBBPCC010000039.1"/>
</dbReference>
<feature type="domain" description="HTH cro/C1-type" evidence="1">
    <location>
        <begin position="10"/>
        <end position="60"/>
    </location>
</feature>
<dbReference type="EMBL" id="JBBPCC010000039">
    <property type="protein sequence ID" value="MEK8132976.1"/>
    <property type="molecule type" value="Genomic_DNA"/>
</dbReference>
<name>A0ABU9DXK1_9BACL</name>
<gene>
    <name evidence="2" type="ORF">WMW72_34365</name>
</gene>
<dbReference type="SUPFAM" id="SSF47413">
    <property type="entry name" value="lambda repressor-like DNA-binding domains"/>
    <property type="match status" value="1"/>
</dbReference>
<dbReference type="Pfam" id="PF13443">
    <property type="entry name" value="HTH_26"/>
    <property type="match status" value="1"/>
</dbReference>
<proteinExistence type="predicted"/>
<evidence type="ECO:0000313" key="3">
    <source>
        <dbReference type="Proteomes" id="UP001469365"/>
    </source>
</evidence>
<evidence type="ECO:0000259" key="1">
    <source>
        <dbReference type="Pfam" id="PF13443"/>
    </source>
</evidence>
<evidence type="ECO:0000313" key="2">
    <source>
        <dbReference type="EMBL" id="MEK8132976.1"/>
    </source>
</evidence>